<dbReference type="eggNOG" id="KOG2438">
    <property type="taxonomic scope" value="Eukaryota"/>
</dbReference>
<keyword evidence="4 7" id="KW-0067">ATP-binding</keyword>
<evidence type="ECO:0000256" key="4">
    <source>
        <dbReference type="ARBA" id="ARBA00022840"/>
    </source>
</evidence>
<dbReference type="SUPFAM" id="SSF89095">
    <property type="entry name" value="GatB/YqeY motif"/>
    <property type="match status" value="1"/>
</dbReference>
<dbReference type="Pfam" id="PF02637">
    <property type="entry name" value="GatB_Yqey"/>
    <property type="match status" value="1"/>
</dbReference>
<dbReference type="GO" id="GO:0005524">
    <property type="term" value="F:ATP binding"/>
    <property type="evidence" value="ECO:0007669"/>
    <property type="project" value="UniProtKB-KW"/>
</dbReference>
<evidence type="ECO:0000256" key="6">
    <source>
        <dbReference type="ARBA" id="ARBA00047913"/>
    </source>
</evidence>
<feature type="domain" description="Asn/Gln amidotransferase" evidence="8">
    <location>
        <begin position="428"/>
        <end position="590"/>
    </location>
</feature>
<dbReference type="STRING" id="1182543.W9WYT7"/>
<keyword evidence="7" id="KW-0496">Mitochondrion</keyword>
<dbReference type="HAMAP" id="MF_00121">
    <property type="entry name" value="GatB"/>
    <property type="match status" value="1"/>
</dbReference>
<accession>W9WYT7</accession>
<name>W9WYT7_9EURO</name>
<dbReference type="PANTHER" id="PTHR11659:SF0">
    <property type="entry name" value="GLUTAMYL-TRNA(GLN) AMIDOTRANSFERASE SUBUNIT B, MITOCHONDRIAL"/>
    <property type="match status" value="1"/>
</dbReference>
<dbReference type="Pfam" id="PF02934">
    <property type="entry name" value="GatB_N"/>
    <property type="match status" value="1"/>
</dbReference>
<evidence type="ECO:0000313" key="10">
    <source>
        <dbReference type="Proteomes" id="UP000019471"/>
    </source>
</evidence>
<sequence length="595" mass="66573">MHQRWLRWTRQLLPVRPLTTSALFNFAPTRPARCNLQAISYGFYSSVPWPQQDHGPLRKQLKDAAKAIRALPPAPAAAENPDRLADWELTVGIEIHAQLNASRKLFSPGITAPTTVPNSQVAPFDIALPGSLPVLQPAVILPALRAATVLGCTIQQVSNFDRKHYFYHDQSAGYQITQYYHPFAKNGRVVLTAEDGLDEGRTVTVNIKQVQLEQDTARTQEDDSNTALIDFNRCGQALVEIISLPNLHSPRDAAIYVKKIQSLLYAVDAVTTGMEQGGLRADVNVSVRRRGAEEGPFAYSGVTGLGQRTEIKNLSTFKGIEDAIKAERDRQIRILESGGRVLGETRGWSMTSPNETKRLRGKEGEVDYRYMPDADIPPLYISTDLISWIKKTLPPTASELVEILVQEYCLSFTDAMALVSLDDGERLIYFQEVVDELVSSTRFTTTPKDHGKTVGNWVLHELGALISTEERQWSDNPVSPKSMAEIIYRLKDNQITGSSAKQILKLIYNGDKRTISHIIKQEELGFSEMSTETYQAIAKEIVERFPQHVKDIVEKGKVGKLQFLMGQMMRHPRRGDMRAPEAEKTLRQLILGSRG</sequence>
<keyword evidence="3 7" id="KW-0547">Nucleotide-binding</keyword>
<evidence type="ECO:0000256" key="1">
    <source>
        <dbReference type="ARBA" id="ARBA00005306"/>
    </source>
</evidence>
<keyword evidence="10" id="KW-1185">Reference proteome</keyword>
<dbReference type="InterPro" id="IPR017958">
    <property type="entry name" value="Gln-tRNA_amidoTrfase_suB_CS"/>
</dbReference>
<evidence type="ECO:0000256" key="5">
    <source>
        <dbReference type="ARBA" id="ARBA00022917"/>
    </source>
</evidence>
<evidence type="ECO:0000256" key="3">
    <source>
        <dbReference type="ARBA" id="ARBA00022741"/>
    </source>
</evidence>
<evidence type="ECO:0000313" key="9">
    <source>
        <dbReference type="EMBL" id="EXJ73347.1"/>
    </source>
</evidence>
<dbReference type="SMART" id="SM00845">
    <property type="entry name" value="GatB_Yqey"/>
    <property type="match status" value="1"/>
</dbReference>
<comment type="similarity">
    <text evidence="1 7">Belongs to the GatB/GatE family. GatB subfamily.</text>
</comment>
<proteinExistence type="inferred from homology"/>
<gene>
    <name evidence="9" type="ORF">A1O5_03107</name>
</gene>
<dbReference type="EMBL" id="AMGX01000004">
    <property type="protein sequence ID" value="EXJ73347.1"/>
    <property type="molecule type" value="Genomic_DNA"/>
</dbReference>
<comment type="catalytic activity">
    <reaction evidence="6 7">
        <text>L-glutamyl-tRNA(Gln) + L-glutamine + ATP + H2O = L-glutaminyl-tRNA(Gln) + L-glutamate + ADP + phosphate + H(+)</text>
        <dbReference type="Rhea" id="RHEA:17521"/>
        <dbReference type="Rhea" id="RHEA-COMP:9681"/>
        <dbReference type="Rhea" id="RHEA-COMP:9684"/>
        <dbReference type="ChEBI" id="CHEBI:15377"/>
        <dbReference type="ChEBI" id="CHEBI:15378"/>
        <dbReference type="ChEBI" id="CHEBI:29985"/>
        <dbReference type="ChEBI" id="CHEBI:30616"/>
        <dbReference type="ChEBI" id="CHEBI:43474"/>
        <dbReference type="ChEBI" id="CHEBI:58359"/>
        <dbReference type="ChEBI" id="CHEBI:78520"/>
        <dbReference type="ChEBI" id="CHEBI:78521"/>
        <dbReference type="ChEBI" id="CHEBI:456216"/>
    </reaction>
</comment>
<comment type="subunit">
    <text evidence="7">Subunit of the heterotrimeric GatCAB amidotransferase (AdT) complex, composed of A, B and C subunits.</text>
</comment>
<dbReference type="NCBIfam" id="TIGR00133">
    <property type="entry name" value="gatB"/>
    <property type="match status" value="1"/>
</dbReference>
<dbReference type="InterPro" id="IPR017959">
    <property type="entry name" value="Asn/Gln-tRNA_amidoTrfase_suB/E"/>
</dbReference>
<dbReference type="Proteomes" id="UP000019471">
    <property type="component" value="Unassembled WGS sequence"/>
</dbReference>
<comment type="subcellular location">
    <subcellularLocation>
        <location evidence="7">Mitochondrion</location>
    </subcellularLocation>
</comment>
<organism evidence="9 10">
    <name type="scientific">Cladophialophora psammophila CBS 110553</name>
    <dbReference type="NCBI Taxonomy" id="1182543"/>
    <lineage>
        <taxon>Eukaryota</taxon>
        <taxon>Fungi</taxon>
        <taxon>Dikarya</taxon>
        <taxon>Ascomycota</taxon>
        <taxon>Pezizomycotina</taxon>
        <taxon>Eurotiomycetes</taxon>
        <taxon>Chaetothyriomycetidae</taxon>
        <taxon>Chaetothyriales</taxon>
        <taxon>Herpotrichiellaceae</taxon>
        <taxon>Cladophialophora</taxon>
    </lineage>
</organism>
<dbReference type="EC" id="6.3.5.-" evidence="7"/>
<dbReference type="RefSeq" id="XP_007741910.1">
    <property type="nucleotide sequence ID" value="XM_007743720.1"/>
</dbReference>
<dbReference type="InterPro" id="IPR003789">
    <property type="entry name" value="Asn/Gln_tRNA_amidoTrase-B-like"/>
</dbReference>
<dbReference type="GO" id="GO:0030956">
    <property type="term" value="C:glutamyl-tRNA(Gln) amidotransferase complex"/>
    <property type="evidence" value="ECO:0007669"/>
    <property type="project" value="UniProtKB-UniRule"/>
</dbReference>
<dbReference type="InterPro" id="IPR018027">
    <property type="entry name" value="Asn/Gln_amidotransferase"/>
</dbReference>
<dbReference type="InterPro" id="IPR014746">
    <property type="entry name" value="Gln_synth/guanido_kin_cat_dom"/>
</dbReference>
<keyword evidence="5 7" id="KW-0648">Protein biosynthesis</keyword>
<dbReference type="SUPFAM" id="SSF55931">
    <property type="entry name" value="Glutamine synthetase/guanido kinase"/>
    <property type="match status" value="1"/>
</dbReference>
<dbReference type="OrthoDB" id="1722066at2759"/>
<protein>
    <recommendedName>
        <fullName evidence="7">Glutamyl-tRNA(Gln) amidotransferase subunit B, mitochondrial</fullName>
        <shortName evidence="7">Glu-AdT subunit B</shortName>
        <ecNumber evidence="7">6.3.5.-</ecNumber>
    </recommendedName>
</protein>
<evidence type="ECO:0000259" key="8">
    <source>
        <dbReference type="SMART" id="SM00845"/>
    </source>
</evidence>
<dbReference type="NCBIfam" id="NF004012">
    <property type="entry name" value="PRK05477.1-2"/>
    <property type="match status" value="1"/>
</dbReference>
<keyword evidence="2 7" id="KW-0436">Ligase</keyword>
<dbReference type="GO" id="GO:0050567">
    <property type="term" value="F:glutaminyl-tRNA synthase (glutamine-hydrolyzing) activity"/>
    <property type="evidence" value="ECO:0007669"/>
    <property type="project" value="UniProtKB-UniRule"/>
</dbReference>
<dbReference type="GO" id="GO:0005739">
    <property type="term" value="C:mitochondrion"/>
    <property type="evidence" value="ECO:0007669"/>
    <property type="project" value="UniProtKB-SubCell"/>
</dbReference>
<dbReference type="AlphaFoldDB" id="W9WYT7"/>
<dbReference type="GeneID" id="19187837"/>
<comment type="caution">
    <text evidence="9">The sequence shown here is derived from an EMBL/GenBank/DDBJ whole genome shotgun (WGS) entry which is preliminary data.</text>
</comment>
<dbReference type="GO" id="GO:0032543">
    <property type="term" value="P:mitochondrial translation"/>
    <property type="evidence" value="ECO:0007669"/>
    <property type="project" value="UniProtKB-UniRule"/>
</dbReference>
<evidence type="ECO:0000256" key="7">
    <source>
        <dbReference type="HAMAP-Rule" id="MF_03147"/>
    </source>
</evidence>
<reference evidence="9 10" key="1">
    <citation type="submission" date="2013-03" db="EMBL/GenBank/DDBJ databases">
        <title>The Genome Sequence of Cladophialophora psammophila CBS 110553.</title>
        <authorList>
            <consortium name="The Broad Institute Genomics Platform"/>
            <person name="Cuomo C."/>
            <person name="de Hoog S."/>
            <person name="Gorbushina A."/>
            <person name="Walker B."/>
            <person name="Young S.K."/>
            <person name="Zeng Q."/>
            <person name="Gargeya S."/>
            <person name="Fitzgerald M."/>
            <person name="Haas B."/>
            <person name="Abouelleil A."/>
            <person name="Allen A.W."/>
            <person name="Alvarado L."/>
            <person name="Arachchi H.M."/>
            <person name="Berlin A.M."/>
            <person name="Chapman S.B."/>
            <person name="Gainer-Dewar J."/>
            <person name="Goldberg J."/>
            <person name="Griggs A."/>
            <person name="Gujja S."/>
            <person name="Hansen M."/>
            <person name="Howarth C."/>
            <person name="Imamovic A."/>
            <person name="Ireland A."/>
            <person name="Larimer J."/>
            <person name="McCowan C."/>
            <person name="Murphy C."/>
            <person name="Pearson M."/>
            <person name="Poon T.W."/>
            <person name="Priest M."/>
            <person name="Roberts A."/>
            <person name="Saif S."/>
            <person name="Shea T."/>
            <person name="Sisk P."/>
            <person name="Sykes S."/>
            <person name="Wortman J."/>
            <person name="Nusbaum C."/>
            <person name="Birren B."/>
        </authorList>
    </citation>
    <scope>NUCLEOTIDE SEQUENCE [LARGE SCALE GENOMIC DNA]</scope>
    <source>
        <strain evidence="9 10">CBS 110553</strain>
    </source>
</reference>
<dbReference type="PROSITE" id="PS01234">
    <property type="entry name" value="GATB"/>
    <property type="match status" value="1"/>
</dbReference>
<dbReference type="InterPro" id="IPR006075">
    <property type="entry name" value="Asn/Gln-tRNA_Trfase_suB/E_cat"/>
</dbReference>
<comment type="function">
    <text evidence="7">Allows the formation of correctly charged Gln-tRNA(Gln) through the transamidation of misacylated Glu-tRNA(Gln) in the mitochondria. The reaction takes place in the presence of glutamine and ATP through an activated gamma-phospho-Glu-tRNA(Gln).</text>
</comment>
<evidence type="ECO:0000256" key="2">
    <source>
        <dbReference type="ARBA" id="ARBA00022598"/>
    </source>
</evidence>
<dbReference type="PANTHER" id="PTHR11659">
    <property type="entry name" value="GLUTAMYL-TRNA GLN AMIDOTRANSFERASE SUBUNIT B MITOCHONDRIAL AND PROKARYOTIC PET112-RELATED"/>
    <property type="match status" value="1"/>
</dbReference>
<dbReference type="HOGENOM" id="CLU_019240_4_1_1"/>
<dbReference type="InterPro" id="IPR004413">
    <property type="entry name" value="GatB"/>
</dbReference>
<dbReference type="GO" id="GO:0070681">
    <property type="term" value="P:glutaminyl-tRNAGln biosynthesis via transamidation"/>
    <property type="evidence" value="ECO:0007669"/>
    <property type="project" value="UniProtKB-UniRule"/>
</dbReference>